<dbReference type="GO" id="GO:0008270">
    <property type="term" value="F:zinc ion binding"/>
    <property type="evidence" value="ECO:0007669"/>
    <property type="project" value="UniProtKB-UniRule"/>
</dbReference>
<dbReference type="SMART" id="SM00235">
    <property type="entry name" value="ZnMc"/>
    <property type="match status" value="1"/>
</dbReference>
<dbReference type="GO" id="GO:0006508">
    <property type="term" value="P:proteolysis"/>
    <property type="evidence" value="ECO:0007669"/>
    <property type="project" value="UniProtKB-KW"/>
</dbReference>
<feature type="active site" evidence="1">
    <location>
        <position position="94"/>
    </location>
</feature>
<dbReference type="EMBL" id="LJIJ01000825">
    <property type="protein sequence ID" value="ODM94322.1"/>
    <property type="molecule type" value="Genomic_DNA"/>
</dbReference>
<gene>
    <name evidence="4" type="ORF">Ocin01_12359</name>
</gene>
<comment type="caution">
    <text evidence="4">The sequence shown here is derived from an EMBL/GenBank/DDBJ whole genome shotgun (WGS) entry which is preliminary data.</text>
</comment>
<evidence type="ECO:0000313" key="5">
    <source>
        <dbReference type="Proteomes" id="UP000094527"/>
    </source>
</evidence>
<keyword evidence="1 2" id="KW-0479">Metal-binding</keyword>
<evidence type="ECO:0000259" key="3">
    <source>
        <dbReference type="PROSITE" id="PS51864"/>
    </source>
</evidence>
<dbReference type="InterPro" id="IPR001506">
    <property type="entry name" value="Peptidase_M12A"/>
</dbReference>
<dbReference type="OrthoDB" id="291007at2759"/>
<dbReference type="CDD" id="cd04280">
    <property type="entry name" value="ZnMc_astacin_like"/>
    <property type="match status" value="1"/>
</dbReference>
<dbReference type="SUPFAM" id="SSF55486">
    <property type="entry name" value="Metalloproteases ('zincins'), catalytic domain"/>
    <property type="match status" value="1"/>
</dbReference>
<dbReference type="PANTHER" id="PTHR10127">
    <property type="entry name" value="DISCOIDIN, CUB, EGF, LAMININ , AND ZINC METALLOPROTEASE DOMAIN CONTAINING"/>
    <property type="match status" value="1"/>
</dbReference>
<organism evidence="4 5">
    <name type="scientific">Orchesella cincta</name>
    <name type="common">Springtail</name>
    <name type="synonym">Podura cincta</name>
    <dbReference type="NCBI Taxonomy" id="48709"/>
    <lineage>
        <taxon>Eukaryota</taxon>
        <taxon>Metazoa</taxon>
        <taxon>Ecdysozoa</taxon>
        <taxon>Arthropoda</taxon>
        <taxon>Hexapoda</taxon>
        <taxon>Collembola</taxon>
        <taxon>Entomobryomorpha</taxon>
        <taxon>Entomobryoidea</taxon>
        <taxon>Orchesellidae</taxon>
        <taxon>Orchesellinae</taxon>
        <taxon>Orchesella</taxon>
    </lineage>
</organism>
<dbReference type="InterPro" id="IPR024079">
    <property type="entry name" value="MetalloPept_cat_dom_sf"/>
</dbReference>
<keyword evidence="1 2" id="KW-0482">Metalloprotease</keyword>
<reference evidence="4 5" key="1">
    <citation type="journal article" date="2016" name="Genome Biol. Evol.">
        <title>Gene Family Evolution Reflects Adaptation to Soil Environmental Stressors in the Genome of the Collembolan Orchesella cincta.</title>
        <authorList>
            <person name="Faddeeva-Vakhrusheva A."/>
            <person name="Derks M.F."/>
            <person name="Anvar S.Y."/>
            <person name="Agamennone V."/>
            <person name="Suring W."/>
            <person name="Smit S."/>
            <person name="van Straalen N.M."/>
            <person name="Roelofs D."/>
        </authorList>
    </citation>
    <scope>NUCLEOTIDE SEQUENCE [LARGE SCALE GENOMIC DNA]</scope>
    <source>
        <tissue evidence="4">Mixed pool</tissue>
    </source>
</reference>
<dbReference type="PANTHER" id="PTHR10127:SF859">
    <property type="entry name" value="METALLOENDOPEPTIDASE"/>
    <property type="match status" value="1"/>
</dbReference>
<comment type="cofactor">
    <cofactor evidence="1 2">
        <name>Zn(2+)</name>
        <dbReference type="ChEBI" id="CHEBI:29105"/>
    </cofactor>
    <text evidence="1 2">Binds 1 zinc ion per subunit.</text>
</comment>
<dbReference type="Pfam" id="PF01400">
    <property type="entry name" value="Astacin"/>
    <property type="match status" value="1"/>
</dbReference>
<dbReference type="EC" id="3.4.24.-" evidence="2"/>
<dbReference type="Proteomes" id="UP000094527">
    <property type="component" value="Unassembled WGS sequence"/>
</dbReference>
<dbReference type="GO" id="GO:0004222">
    <property type="term" value="F:metalloendopeptidase activity"/>
    <property type="evidence" value="ECO:0007669"/>
    <property type="project" value="UniProtKB-UniRule"/>
</dbReference>
<name>A0A1D2MN33_ORCCI</name>
<keyword evidence="5" id="KW-1185">Reference proteome</keyword>
<evidence type="ECO:0000256" key="1">
    <source>
        <dbReference type="PROSITE-ProRule" id="PRU01211"/>
    </source>
</evidence>
<keyword evidence="1 2" id="KW-0645">Protease</keyword>
<dbReference type="InterPro" id="IPR006026">
    <property type="entry name" value="Peptidase_Metallo"/>
</dbReference>
<feature type="binding site" evidence="1">
    <location>
        <position position="103"/>
    </location>
    <ligand>
        <name>Zn(2+)</name>
        <dbReference type="ChEBI" id="CHEBI:29105"/>
        <note>catalytic</note>
    </ligand>
</feature>
<accession>A0A1D2MN33</accession>
<dbReference type="STRING" id="48709.A0A1D2MN33"/>
<evidence type="ECO:0000256" key="2">
    <source>
        <dbReference type="RuleBase" id="RU361183"/>
    </source>
</evidence>
<feature type="binding site" evidence="1">
    <location>
        <position position="93"/>
    </location>
    <ligand>
        <name>Zn(2+)</name>
        <dbReference type="ChEBI" id="CHEBI:29105"/>
        <note>catalytic</note>
    </ligand>
</feature>
<keyword evidence="1 2" id="KW-0378">Hydrolase</keyword>
<dbReference type="OMA" id="NIMPDWI"/>
<feature type="domain" description="Peptidase M12A" evidence="3">
    <location>
        <begin position="1"/>
        <end position="177"/>
    </location>
</feature>
<protein>
    <recommendedName>
        <fullName evidence="2">Metalloendopeptidase</fullName>
        <ecNumber evidence="2">3.4.24.-</ecNumber>
    </recommendedName>
</protein>
<keyword evidence="1 2" id="KW-0862">Zinc</keyword>
<feature type="binding site" evidence="1">
    <location>
        <position position="97"/>
    </location>
    <ligand>
        <name>Zn(2+)</name>
        <dbReference type="ChEBI" id="CHEBI:29105"/>
        <note>catalytic</note>
    </ligand>
</feature>
<dbReference type="AlphaFoldDB" id="A0A1D2MN33"/>
<dbReference type="InterPro" id="IPR034035">
    <property type="entry name" value="Astacin-like_dom"/>
</dbReference>
<proteinExistence type="predicted"/>
<sequence>MEGAFHNIDSKYNDRERELINNAANMLFAEIPCLKFGIWEKGVCPLQIGYKEAYINIKKNGTGCSSYVGKVRQSGAQVVSLDTGCLTAGTIIHELIHALGLNHEQNRADRDNFVTIKWENVIPGYQSQFGKVGYSDATTFGVPYNTKSIMHYASYDFSVNGKPTIVTKVTYYSLPLL</sequence>
<comment type="caution">
    <text evidence="1">Lacks conserved residue(s) required for the propagation of feature annotation.</text>
</comment>
<dbReference type="PROSITE" id="PS51864">
    <property type="entry name" value="ASTACIN"/>
    <property type="match status" value="1"/>
</dbReference>
<dbReference type="Gene3D" id="3.40.390.10">
    <property type="entry name" value="Collagenase (Catalytic Domain)"/>
    <property type="match status" value="1"/>
</dbReference>
<dbReference type="PRINTS" id="PR00480">
    <property type="entry name" value="ASTACIN"/>
</dbReference>
<evidence type="ECO:0000313" key="4">
    <source>
        <dbReference type="EMBL" id="ODM94322.1"/>
    </source>
</evidence>